<comment type="similarity">
    <text evidence="1">Belongs to the eIF4E-binding protein family.</text>
</comment>
<dbReference type="Bgee" id="ENSELUG00000006596">
    <property type="expression patterns" value="Expressed in bone element and 14 other cell types or tissues"/>
</dbReference>
<reference evidence="4" key="2">
    <citation type="submission" date="2020-02" db="EMBL/GenBank/DDBJ databases">
        <title>Esox lucius (northern pike) genome, fEsoLuc1, primary haplotype.</title>
        <authorList>
            <person name="Myers G."/>
            <person name="Karagic N."/>
            <person name="Meyer A."/>
            <person name="Pippel M."/>
            <person name="Reichard M."/>
            <person name="Winkler S."/>
            <person name="Tracey A."/>
            <person name="Sims Y."/>
            <person name="Howe K."/>
            <person name="Rhie A."/>
            <person name="Formenti G."/>
            <person name="Durbin R."/>
            <person name="Fedrigo O."/>
            <person name="Jarvis E.D."/>
        </authorList>
    </citation>
    <scope>NUCLEOTIDE SEQUENCE [LARGE SCALE GENOMIC DNA]</scope>
</reference>
<reference evidence="5" key="1">
    <citation type="journal article" date="2014" name="PLoS ONE">
        <title>The genome and linkage map of the northern pike (Esox lucius): conserved synteny revealed between the salmonid sister group and the Neoteleostei.</title>
        <authorList>
            <person name="Rondeau E.B."/>
            <person name="Minkley D.R."/>
            <person name="Leong J.S."/>
            <person name="Messmer A.M."/>
            <person name="Jantzen J.R."/>
            <person name="von Schalburg K.R."/>
            <person name="Lemon C."/>
            <person name="Bird N.H."/>
            <person name="Koop B.F."/>
        </authorList>
    </citation>
    <scope>NUCLEOTIDE SEQUENCE</scope>
</reference>
<dbReference type="Ensembl" id="ENSELUT00000081252.2">
    <property type="protein sequence ID" value="ENSELUP00000067383.2"/>
    <property type="gene ID" value="ENSELUG00000006596.3"/>
</dbReference>
<keyword evidence="5" id="KW-1185">Reference proteome</keyword>
<dbReference type="Proteomes" id="UP000265140">
    <property type="component" value="Chromosome 4"/>
</dbReference>
<dbReference type="PANTHER" id="PTHR12669">
    <property type="entry name" value="EUKARYOTIC TRANSLATION INITIATION FACTOR 4E-BINDING PROTEIN"/>
    <property type="match status" value="1"/>
</dbReference>
<evidence type="ECO:0000256" key="2">
    <source>
        <dbReference type="ARBA" id="ARBA00022845"/>
    </source>
</evidence>
<reference evidence="4" key="3">
    <citation type="submission" date="2025-08" db="UniProtKB">
        <authorList>
            <consortium name="Ensembl"/>
        </authorList>
    </citation>
    <scope>IDENTIFICATION</scope>
</reference>
<dbReference type="GO" id="GO:0008190">
    <property type="term" value="F:eukaryotic initiation factor 4E binding"/>
    <property type="evidence" value="ECO:0007669"/>
    <property type="project" value="InterPro"/>
</dbReference>
<keyword evidence="3" id="KW-0652">Protein synthesis inhibitor</keyword>
<evidence type="ECO:0000256" key="3">
    <source>
        <dbReference type="ARBA" id="ARBA00023193"/>
    </source>
</evidence>
<dbReference type="FunCoup" id="A0A6Q2YP56">
    <property type="interactions" value="101"/>
</dbReference>
<proteinExistence type="inferred from homology"/>
<protein>
    <recommendedName>
        <fullName evidence="6">Eukaryotic translation initiation factor 4E binding protein 3</fullName>
    </recommendedName>
</protein>
<name>A0A6Q2YP56_ESOLU</name>
<keyword evidence="2" id="KW-0810">Translation regulation</keyword>
<sequence length="178" mass="19800">MTTNAQQVKSCPIPTRVLTLKDWSQLPDCYSQTPGGTLFSTTPGGTRIIYDRKFLLDCRNSPIARTPPCCLPQIPGVTVPAHHPLGKLQELKEELEEEKDLAGRYTGHPYCANARRPARTHACMCTLRSEVRQIKTGFTRPVARVALPSFTFSLLCNQTADMMFSLRVLVEPVSPART</sequence>
<dbReference type="GeneTree" id="ENSGT00940000163328"/>
<dbReference type="InParanoid" id="A0A6Q2YP56"/>
<accession>A0A6Q2YP56</accession>
<dbReference type="AlphaFoldDB" id="A0A6Q2YP56"/>
<evidence type="ECO:0008006" key="6">
    <source>
        <dbReference type="Google" id="ProtNLM"/>
    </source>
</evidence>
<dbReference type="GO" id="GO:0045947">
    <property type="term" value="P:negative regulation of translational initiation"/>
    <property type="evidence" value="ECO:0007669"/>
    <property type="project" value="InterPro"/>
</dbReference>
<dbReference type="GO" id="GO:0005737">
    <property type="term" value="C:cytoplasm"/>
    <property type="evidence" value="ECO:0007669"/>
    <property type="project" value="TreeGrafter"/>
</dbReference>
<dbReference type="PANTHER" id="PTHR12669:SF5">
    <property type="entry name" value="EUKARYOTIC TRANSLATION INITIATION FACTOR 4E-BINDING PROTEIN 3"/>
    <property type="match status" value="1"/>
</dbReference>
<reference evidence="4" key="4">
    <citation type="submission" date="2025-09" db="UniProtKB">
        <authorList>
            <consortium name="Ensembl"/>
        </authorList>
    </citation>
    <scope>IDENTIFICATION</scope>
</reference>
<dbReference type="Pfam" id="PF05456">
    <property type="entry name" value="eIF_4EBP"/>
    <property type="match status" value="1"/>
</dbReference>
<organism evidence="4 5">
    <name type="scientific">Esox lucius</name>
    <name type="common">Northern pike</name>
    <dbReference type="NCBI Taxonomy" id="8010"/>
    <lineage>
        <taxon>Eukaryota</taxon>
        <taxon>Metazoa</taxon>
        <taxon>Chordata</taxon>
        <taxon>Craniata</taxon>
        <taxon>Vertebrata</taxon>
        <taxon>Euteleostomi</taxon>
        <taxon>Actinopterygii</taxon>
        <taxon>Neopterygii</taxon>
        <taxon>Teleostei</taxon>
        <taxon>Protacanthopterygii</taxon>
        <taxon>Esociformes</taxon>
        <taxon>Esocidae</taxon>
        <taxon>Esox</taxon>
    </lineage>
</organism>
<evidence type="ECO:0000256" key="1">
    <source>
        <dbReference type="ARBA" id="ARBA00005480"/>
    </source>
</evidence>
<evidence type="ECO:0000313" key="4">
    <source>
        <dbReference type="Ensembl" id="ENSELUP00000067383.2"/>
    </source>
</evidence>
<evidence type="ECO:0000313" key="5">
    <source>
        <dbReference type="Proteomes" id="UP000265140"/>
    </source>
</evidence>
<dbReference type="InterPro" id="IPR008606">
    <property type="entry name" value="EIF4EBP"/>
</dbReference>